<dbReference type="AlphaFoldDB" id="A0AAD1RIP2"/>
<name>A0AAD1RIP2_PELCU</name>
<sequence length="125" mass="14664">MNNVQENTDTPWLLSDDITIRDLEGICTLESLQDSEKQPNASTRVIHSDFKPRSTFIPSHEQGEFIRVYTDLVLKDMPEKKRIKDNLTHDEKRALLDLQNNITIQIREADKRRAIVIQDKEEYNK</sequence>
<accession>A0AAD1RIP2</accession>
<organism evidence="1 2">
    <name type="scientific">Pelobates cultripes</name>
    <name type="common">Western spadefoot toad</name>
    <dbReference type="NCBI Taxonomy" id="61616"/>
    <lineage>
        <taxon>Eukaryota</taxon>
        <taxon>Metazoa</taxon>
        <taxon>Chordata</taxon>
        <taxon>Craniata</taxon>
        <taxon>Vertebrata</taxon>
        <taxon>Euteleostomi</taxon>
        <taxon>Amphibia</taxon>
        <taxon>Batrachia</taxon>
        <taxon>Anura</taxon>
        <taxon>Pelobatoidea</taxon>
        <taxon>Pelobatidae</taxon>
        <taxon>Pelobates</taxon>
    </lineage>
</organism>
<gene>
    <name evidence="1" type="ORF">PECUL_23A040381</name>
</gene>
<proteinExistence type="predicted"/>
<reference evidence="1" key="1">
    <citation type="submission" date="2022-03" db="EMBL/GenBank/DDBJ databases">
        <authorList>
            <person name="Alioto T."/>
            <person name="Alioto T."/>
            <person name="Gomez Garrido J."/>
        </authorList>
    </citation>
    <scope>NUCLEOTIDE SEQUENCE</scope>
</reference>
<evidence type="ECO:0000313" key="1">
    <source>
        <dbReference type="EMBL" id="CAH2272502.1"/>
    </source>
</evidence>
<evidence type="ECO:0000313" key="2">
    <source>
        <dbReference type="Proteomes" id="UP001295444"/>
    </source>
</evidence>
<protein>
    <submittedName>
        <fullName evidence="1">Uncharacterized protein</fullName>
    </submittedName>
</protein>
<keyword evidence="2" id="KW-1185">Reference proteome</keyword>
<dbReference type="Proteomes" id="UP001295444">
    <property type="component" value="Chromosome 03"/>
</dbReference>
<dbReference type="EMBL" id="OW240914">
    <property type="protein sequence ID" value="CAH2272502.1"/>
    <property type="molecule type" value="Genomic_DNA"/>
</dbReference>